<comment type="caution">
    <text evidence="1">The sequence shown here is derived from an EMBL/GenBank/DDBJ whole genome shotgun (WGS) entry which is preliminary data.</text>
</comment>
<gene>
    <name evidence="1" type="ORF">GCM10023335_75160</name>
</gene>
<reference evidence="2" key="1">
    <citation type="journal article" date="2019" name="Int. J. Syst. Evol. Microbiol.">
        <title>The Global Catalogue of Microorganisms (GCM) 10K type strain sequencing project: providing services to taxonomists for standard genome sequencing and annotation.</title>
        <authorList>
            <consortium name="The Broad Institute Genomics Platform"/>
            <consortium name="The Broad Institute Genome Sequencing Center for Infectious Disease"/>
            <person name="Wu L."/>
            <person name="Ma J."/>
        </authorList>
    </citation>
    <scope>NUCLEOTIDE SEQUENCE [LARGE SCALE GENOMIC DNA]</scope>
    <source>
        <strain evidence="2">JCM 18409</strain>
    </source>
</reference>
<name>A0ABP9JHR9_9ACTN</name>
<keyword evidence="2" id="KW-1185">Reference proteome</keyword>
<evidence type="ECO:0000313" key="2">
    <source>
        <dbReference type="Proteomes" id="UP001501759"/>
    </source>
</evidence>
<sequence>MGEEVKTDKAAVARRVRRLLVPGGVWVVTTPLAQRQSAGHRSIAVTAEDLAVVTGLFGRGGWYDLEQQGLRCIIMRS</sequence>
<organism evidence="1 2">
    <name type="scientific">Streptomyces siamensis</name>
    <dbReference type="NCBI Taxonomy" id="1274986"/>
    <lineage>
        <taxon>Bacteria</taxon>
        <taxon>Bacillati</taxon>
        <taxon>Actinomycetota</taxon>
        <taxon>Actinomycetes</taxon>
        <taxon>Kitasatosporales</taxon>
        <taxon>Streptomycetaceae</taxon>
        <taxon>Streptomyces</taxon>
    </lineage>
</organism>
<evidence type="ECO:0008006" key="3">
    <source>
        <dbReference type="Google" id="ProtNLM"/>
    </source>
</evidence>
<protein>
    <recommendedName>
        <fullName evidence="3">Methyltransferase</fullName>
    </recommendedName>
</protein>
<dbReference type="Proteomes" id="UP001501759">
    <property type="component" value="Unassembled WGS sequence"/>
</dbReference>
<dbReference type="EMBL" id="BAABKB010000039">
    <property type="protein sequence ID" value="GAA5032528.1"/>
    <property type="molecule type" value="Genomic_DNA"/>
</dbReference>
<accession>A0ABP9JHR9</accession>
<evidence type="ECO:0000313" key="1">
    <source>
        <dbReference type="EMBL" id="GAA5032528.1"/>
    </source>
</evidence>
<proteinExistence type="predicted"/>